<name>A0AAN8I9C3_9EURO</name>
<evidence type="ECO:0000313" key="3">
    <source>
        <dbReference type="Proteomes" id="UP001316803"/>
    </source>
</evidence>
<dbReference type="Proteomes" id="UP001316803">
    <property type="component" value="Unassembled WGS sequence"/>
</dbReference>
<dbReference type="EMBL" id="JAKLMC020000001">
    <property type="protein sequence ID" value="KAK5958669.1"/>
    <property type="molecule type" value="Genomic_DNA"/>
</dbReference>
<feature type="transmembrane region" description="Helical" evidence="1">
    <location>
        <begin position="34"/>
        <end position="56"/>
    </location>
</feature>
<proteinExistence type="predicted"/>
<gene>
    <name evidence="2" type="ORF">OHC33_000512</name>
</gene>
<protein>
    <submittedName>
        <fullName evidence="2">Uncharacterized protein</fullName>
    </submittedName>
</protein>
<sequence length="155" mass="17218">MAAVPSVAVGPAGDALNDTHPLASPLPPSHHDSAGLIAGFITIALLTLVIGAWVTYRFMFPLWKKPYRTVDQADLNAYGKWNEDLARGLQKRRERRDDVVGSAVEDTVLHVHAREGTDVEQGVVQNPVNEVVPGSWQDETWWQAWSSGFMFRPWS</sequence>
<keyword evidence="1" id="KW-1133">Transmembrane helix</keyword>
<evidence type="ECO:0000313" key="2">
    <source>
        <dbReference type="EMBL" id="KAK5958669.1"/>
    </source>
</evidence>
<dbReference type="AlphaFoldDB" id="A0AAN8I9C3"/>
<keyword evidence="3" id="KW-1185">Reference proteome</keyword>
<evidence type="ECO:0000256" key="1">
    <source>
        <dbReference type="SAM" id="Phobius"/>
    </source>
</evidence>
<organism evidence="2 3">
    <name type="scientific">Knufia fluminis</name>
    <dbReference type="NCBI Taxonomy" id="191047"/>
    <lineage>
        <taxon>Eukaryota</taxon>
        <taxon>Fungi</taxon>
        <taxon>Dikarya</taxon>
        <taxon>Ascomycota</taxon>
        <taxon>Pezizomycotina</taxon>
        <taxon>Eurotiomycetes</taxon>
        <taxon>Chaetothyriomycetidae</taxon>
        <taxon>Chaetothyriales</taxon>
        <taxon>Trichomeriaceae</taxon>
        <taxon>Knufia</taxon>
    </lineage>
</organism>
<accession>A0AAN8I9C3</accession>
<keyword evidence="1" id="KW-0472">Membrane</keyword>
<comment type="caution">
    <text evidence="2">The sequence shown here is derived from an EMBL/GenBank/DDBJ whole genome shotgun (WGS) entry which is preliminary data.</text>
</comment>
<reference evidence="2 3" key="1">
    <citation type="submission" date="2022-12" db="EMBL/GenBank/DDBJ databases">
        <title>Genomic features and morphological characterization of a novel Knufia sp. strain isolated from spacecraft assembly facility.</title>
        <authorList>
            <person name="Teixeira M."/>
            <person name="Chander A.M."/>
            <person name="Stajich J.E."/>
            <person name="Venkateswaran K."/>
        </authorList>
    </citation>
    <scope>NUCLEOTIDE SEQUENCE [LARGE SCALE GENOMIC DNA]</scope>
    <source>
        <strain evidence="2 3">FJI-L2-BK-P2</strain>
    </source>
</reference>
<keyword evidence="1" id="KW-0812">Transmembrane</keyword>